<feature type="transmembrane region" description="Helical" evidence="1">
    <location>
        <begin position="220"/>
        <end position="242"/>
    </location>
</feature>
<keyword evidence="1" id="KW-0812">Transmembrane</keyword>
<accession>A0AAN5DCY0</accession>
<dbReference type="PANTHER" id="PTHR22943:SF248">
    <property type="entry name" value="SEVEN TM RECEPTOR"/>
    <property type="match status" value="1"/>
</dbReference>
<feature type="transmembrane region" description="Helical" evidence="1">
    <location>
        <begin position="166"/>
        <end position="189"/>
    </location>
</feature>
<gene>
    <name evidence="2" type="ORF">PMAYCL1PPCAC_31401</name>
</gene>
<comment type="caution">
    <text evidence="2">The sequence shown here is derived from an EMBL/GenBank/DDBJ whole genome shotgun (WGS) entry which is preliminary data.</text>
</comment>
<evidence type="ECO:0008006" key="4">
    <source>
        <dbReference type="Google" id="ProtNLM"/>
    </source>
</evidence>
<keyword evidence="1" id="KW-0472">Membrane</keyword>
<organism evidence="2 3">
    <name type="scientific">Pristionchus mayeri</name>
    <dbReference type="NCBI Taxonomy" id="1317129"/>
    <lineage>
        <taxon>Eukaryota</taxon>
        <taxon>Metazoa</taxon>
        <taxon>Ecdysozoa</taxon>
        <taxon>Nematoda</taxon>
        <taxon>Chromadorea</taxon>
        <taxon>Rhabditida</taxon>
        <taxon>Rhabditina</taxon>
        <taxon>Diplogasteromorpha</taxon>
        <taxon>Diplogasteroidea</taxon>
        <taxon>Neodiplogasteridae</taxon>
        <taxon>Pristionchus</taxon>
    </lineage>
</organism>
<keyword evidence="1" id="KW-1133">Transmembrane helix</keyword>
<reference evidence="3" key="1">
    <citation type="submission" date="2022-10" db="EMBL/GenBank/DDBJ databases">
        <title>Genome assembly of Pristionchus species.</title>
        <authorList>
            <person name="Yoshida K."/>
            <person name="Sommer R.J."/>
        </authorList>
    </citation>
    <scope>NUCLEOTIDE SEQUENCE [LARGE SCALE GENOMIC DNA]</scope>
    <source>
        <strain evidence="3">RS5460</strain>
    </source>
</reference>
<sequence length="298" mass="33414">LGAFISLLVLFQLVRSRFLTNVLTYRVGIAIAAVHGLAIAVILAGMSNTIHIFHFDQYVVNLARFVVFMSFWLAHIIWELVPANCILQYISLCKTHLKTPVRLAIAYGYCSVLVAWSTQYCDYFYQNALFDNTTIKVHELREGEEFLAMGGRLLSFPEHENSILKIAMQSILPTYFLAYGVFGWCNATIHRYLRSFKVKLSAKTLALQRRFHIMSVMQSLLPLLVMAPPVIMFLFALTGGYALDTGTILISFSYWAVPIVQGSVSLSFIMSTSTRAGRTSISKSRSIPNASSVTLKLT</sequence>
<dbReference type="Proteomes" id="UP001328107">
    <property type="component" value="Unassembled WGS sequence"/>
</dbReference>
<evidence type="ECO:0000313" key="2">
    <source>
        <dbReference type="EMBL" id="GMR61206.1"/>
    </source>
</evidence>
<feature type="transmembrane region" description="Helical" evidence="1">
    <location>
        <begin position="58"/>
        <end position="78"/>
    </location>
</feature>
<keyword evidence="3" id="KW-1185">Reference proteome</keyword>
<dbReference type="EMBL" id="BTRK01000006">
    <property type="protein sequence ID" value="GMR61206.1"/>
    <property type="molecule type" value="Genomic_DNA"/>
</dbReference>
<feature type="transmembrane region" description="Helical" evidence="1">
    <location>
        <begin position="248"/>
        <end position="269"/>
    </location>
</feature>
<dbReference type="PANTHER" id="PTHR22943">
    <property type="entry name" value="7-TRANSMEMBRANE DOMAIN RECEPTOR C.ELEGANS"/>
    <property type="match status" value="1"/>
</dbReference>
<dbReference type="Pfam" id="PF10318">
    <property type="entry name" value="7TM_GPCR_Srh"/>
    <property type="match status" value="1"/>
</dbReference>
<dbReference type="InterPro" id="IPR019422">
    <property type="entry name" value="7TM_GPCR_serpentine_rcpt_Srh"/>
</dbReference>
<proteinExistence type="predicted"/>
<feature type="transmembrane region" description="Helical" evidence="1">
    <location>
        <begin position="26"/>
        <end position="46"/>
    </location>
</feature>
<evidence type="ECO:0000313" key="3">
    <source>
        <dbReference type="Proteomes" id="UP001328107"/>
    </source>
</evidence>
<protein>
    <recommendedName>
        <fullName evidence="4">G protein-coupled receptor</fullName>
    </recommendedName>
</protein>
<evidence type="ECO:0000256" key="1">
    <source>
        <dbReference type="SAM" id="Phobius"/>
    </source>
</evidence>
<feature type="non-terminal residue" evidence="2">
    <location>
        <position position="1"/>
    </location>
</feature>
<dbReference type="AlphaFoldDB" id="A0AAN5DCY0"/>
<feature type="non-terminal residue" evidence="2">
    <location>
        <position position="298"/>
    </location>
</feature>
<name>A0AAN5DCY0_9BILA</name>